<evidence type="ECO:0000313" key="8">
    <source>
        <dbReference type="EMBL" id="KAF2188486.1"/>
    </source>
</evidence>
<evidence type="ECO:0000256" key="5">
    <source>
        <dbReference type="ARBA" id="ARBA00023004"/>
    </source>
</evidence>
<dbReference type="CDD" id="cd11040">
    <property type="entry name" value="CYP7_CYP8-like"/>
    <property type="match status" value="1"/>
</dbReference>
<evidence type="ECO:0000256" key="7">
    <source>
        <dbReference type="RuleBase" id="RU000461"/>
    </source>
</evidence>
<evidence type="ECO:0000256" key="4">
    <source>
        <dbReference type="ARBA" id="ARBA00022723"/>
    </source>
</evidence>
<dbReference type="InterPro" id="IPR050529">
    <property type="entry name" value="CYP450_sterol_14alpha_dmase"/>
</dbReference>
<dbReference type="InterPro" id="IPR036396">
    <property type="entry name" value="Cyt_P450_sf"/>
</dbReference>
<comment type="cofactor">
    <cofactor evidence="1 6">
        <name>heme</name>
        <dbReference type="ChEBI" id="CHEBI:30413"/>
    </cofactor>
</comment>
<dbReference type="SUPFAM" id="SSF48264">
    <property type="entry name" value="Cytochrome P450"/>
    <property type="match status" value="1"/>
</dbReference>
<organism evidence="8 9">
    <name type="scientific">Zopfia rhizophila CBS 207.26</name>
    <dbReference type="NCBI Taxonomy" id="1314779"/>
    <lineage>
        <taxon>Eukaryota</taxon>
        <taxon>Fungi</taxon>
        <taxon>Dikarya</taxon>
        <taxon>Ascomycota</taxon>
        <taxon>Pezizomycotina</taxon>
        <taxon>Dothideomycetes</taxon>
        <taxon>Dothideomycetes incertae sedis</taxon>
        <taxon>Zopfiaceae</taxon>
        <taxon>Zopfia</taxon>
    </lineage>
</organism>
<keyword evidence="4 6" id="KW-0479">Metal-binding</keyword>
<evidence type="ECO:0000256" key="6">
    <source>
        <dbReference type="PIRSR" id="PIRSR602403-1"/>
    </source>
</evidence>
<dbReference type="GO" id="GO:0008395">
    <property type="term" value="F:steroid hydroxylase activity"/>
    <property type="evidence" value="ECO:0007669"/>
    <property type="project" value="TreeGrafter"/>
</dbReference>
<dbReference type="Pfam" id="PF00067">
    <property type="entry name" value="p450"/>
    <property type="match status" value="1"/>
</dbReference>
<dbReference type="AlphaFoldDB" id="A0A6A6EF32"/>
<dbReference type="Gene3D" id="1.10.630.10">
    <property type="entry name" value="Cytochrome P450"/>
    <property type="match status" value="1"/>
</dbReference>
<dbReference type="InterPro" id="IPR002403">
    <property type="entry name" value="Cyt_P450_E_grp-IV"/>
</dbReference>
<dbReference type="InterPro" id="IPR017972">
    <property type="entry name" value="Cyt_P450_CS"/>
</dbReference>
<keyword evidence="7" id="KW-0560">Oxidoreductase</keyword>
<dbReference type="PANTHER" id="PTHR24304:SF2">
    <property type="entry name" value="24-HYDROXYCHOLESTEROL 7-ALPHA-HYDROXYLASE"/>
    <property type="match status" value="1"/>
</dbReference>
<dbReference type="GO" id="GO:0005506">
    <property type="term" value="F:iron ion binding"/>
    <property type="evidence" value="ECO:0007669"/>
    <property type="project" value="InterPro"/>
</dbReference>
<dbReference type="InterPro" id="IPR001128">
    <property type="entry name" value="Cyt_P450"/>
</dbReference>
<dbReference type="EMBL" id="ML994623">
    <property type="protein sequence ID" value="KAF2188486.1"/>
    <property type="molecule type" value="Genomic_DNA"/>
</dbReference>
<reference evidence="8" key="1">
    <citation type="journal article" date="2020" name="Stud. Mycol.">
        <title>101 Dothideomycetes genomes: a test case for predicting lifestyles and emergence of pathogens.</title>
        <authorList>
            <person name="Haridas S."/>
            <person name="Albert R."/>
            <person name="Binder M."/>
            <person name="Bloem J."/>
            <person name="Labutti K."/>
            <person name="Salamov A."/>
            <person name="Andreopoulos B."/>
            <person name="Baker S."/>
            <person name="Barry K."/>
            <person name="Bills G."/>
            <person name="Bluhm B."/>
            <person name="Cannon C."/>
            <person name="Castanera R."/>
            <person name="Culley D."/>
            <person name="Daum C."/>
            <person name="Ezra D."/>
            <person name="Gonzalez J."/>
            <person name="Henrissat B."/>
            <person name="Kuo A."/>
            <person name="Liang C."/>
            <person name="Lipzen A."/>
            <person name="Lutzoni F."/>
            <person name="Magnuson J."/>
            <person name="Mondo S."/>
            <person name="Nolan M."/>
            <person name="Ohm R."/>
            <person name="Pangilinan J."/>
            <person name="Park H.-J."/>
            <person name="Ramirez L."/>
            <person name="Alfaro M."/>
            <person name="Sun H."/>
            <person name="Tritt A."/>
            <person name="Yoshinaga Y."/>
            <person name="Zwiers L.-H."/>
            <person name="Turgeon B."/>
            <person name="Goodwin S."/>
            <person name="Spatafora J."/>
            <person name="Crous P."/>
            <person name="Grigoriev I."/>
        </authorList>
    </citation>
    <scope>NUCLEOTIDE SEQUENCE</scope>
    <source>
        <strain evidence="8">CBS 207.26</strain>
    </source>
</reference>
<evidence type="ECO:0000256" key="1">
    <source>
        <dbReference type="ARBA" id="ARBA00001971"/>
    </source>
</evidence>
<sequence length="472" mass="54623">MRCAEALYTRGNKHFRTLEPYGITIAGSTTVVIRDTADLAAMWKNTTALSYDPFVSRMLIAFGISKCNVEKVFQSDPGSLMPKERKDCTLLHTENPRRKCYMHLQSEWFKKQLLPGDNLVRLQNDYLIYLRDVMNFDKFKSHFITYQGSDMDSPAVTVLLGKLSRCILSHCALRAFFGEELFQIEPDFAQVYQKWEDDSWKVFYNYPYIFAKDLHDARLRAIEALAQYYEIPDHQRHPCWLFRVMDRELEFVGLPRTDRAGMVMMICWAINNNAHYICFWMIIHMLCTPDILNTVRSETDACCTPDGSCKIEKLLEHCPALDGVWNEALRLYNASTAVRKAVTDCFIGNKIIHSGDQIFGPVRNWQLEEGFFGECARNFRADRWTKNKNLTRSKGFTPFGGGHTYCPGRYFAQRETYMFIAILLRRFELQVTDPSGLPILHPQVPPVEVNLPAPAAMRPVHDIYITLKRRAV</sequence>
<dbReference type="PANTHER" id="PTHR24304">
    <property type="entry name" value="CYTOCHROME P450 FAMILY 7"/>
    <property type="match status" value="1"/>
</dbReference>
<feature type="binding site" description="axial binding residue" evidence="6">
    <location>
        <position position="406"/>
    </location>
    <ligand>
        <name>heme</name>
        <dbReference type="ChEBI" id="CHEBI:30413"/>
    </ligand>
    <ligandPart>
        <name>Fe</name>
        <dbReference type="ChEBI" id="CHEBI:18248"/>
    </ligandPart>
</feature>
<keyword evidence="3 6" id="KW-0349">Heme</keyword>
<dbReference type="OrthoDB" id="1470350at2759"/>
<keyword evidence="9" id="KW-1185">Reference proteome</keyword>
<comment type="similarity">
    <text evidence="2 7">Belongs to the cytochrome P450 family.</text>
</comment>
<dbReference type="PROSITE" id="PS00086">
    <property type="entry name" value="CYTOCHROME_P450"/>
    <property type="match status" value="1"/>
</dbReference>
<name>A0A6A6EF32_9PEZI</name>
<dbReference type="PRINTS" id="PR00465">
    <property type="entry name" value="EP450IV"/>
</dbReference>
<keyword evidence="5 6" id="KW-0408">Iron</keyword>
<gene>
    <name evidence="8" type="ORF">K469DRAFT_684524</name>
</gene>
<evidence type="ECO:0000313" key="9">
    <source>
        <dbReference type="Proteomes" id="UP000800200"/>
    </source>
</evidence>
<dbReference type="GO" id="GO:0020037">
    <property type="term" value="F:heme binding"/>
    <property type="evidence" value="ECO:0007669"/>
    <property type="project" value="InterPro"/>
</dbReference>
<proteinExistence type="inferred from homology"/>
<dbReference type="Proteomes" id="UP000800200">
    <property type="component" value="Unassembled WGS sequence"/>
</dbReference>
<evidence type="ECO:0000256" key="3">
    <source>
        <dbReference type="ARBA" id="ARBA00022617"/>
    </source>
</evidence>
<evidence type="ECO:0000256" key="2">
    <source>
        <dbReference type="ARBA" id="ARBA00010617"/>
    </source>
</evidence>
<keyword evidence="7" id="KW-0503">Monooxygenase</keyword>
<protein>
    <submittedName>
        <fullName evidence="8">Cytochrome P450</fullName>
    </submittedName>
</protein>
<accession>A0A6A6EF32</accession>
<dbReference type="GO" id="GO:0016705">
    <property type="term" value="F:oxidoreductase activity, acting on paired donors, with incorporation or reduction of molecular oxygen"/>
    <property type="evidence" value="ECO:0007669"/>
    <property type="project" value="InterPro"/>
</dbReference>